<dbReference type="FunFam" id="3.40.1190.10:FF:000011">
    <property type="entry name" value="Folylpolyglutamate synthase/dihydrofolate synthase"/>
    <property type="match status" value="1"/>
</dbReference>
<dbReference type="Pfam" id="PF08245">
    <property type="entry name" value="Mur_ligase_M"/>
    <property type="match status" value="1"/>
</dbReference>
<keyword evidence="7" id="KW-0067">ATP-binding</keyword>
<dbReference type="GO" id="GO:0004326">
    <property type="term" value="F:tetrahydrofolylpolyglutamate synthase activity"/>
    <property type="evidence" value="ECO:0007669"/>
    <property type="project" value="UniProtKB-EC"/>
</dbReference>
<dbReference type="InterPro" id="IPR004101">
    <property type="entry name" value="Mur_ligase_C"/>
</dbReference>
<dbReference type="GO" id="GO:0046872">
    <property type="term" value="F:metal ion binding"/>
    <property type="evidence" value="ECO:0007669"/>
    <property type="project" value="UniProtKB-KW"/>
</dbReference>
<dbReference type="EMBL" id="BARV01002784">
    <property type="protein sequence ID" value="GAH96080.1"/>
    <property type="molecule type" value="Genomic_DNA"/>
</dbReference>
<proteinExistence type="inferred from homology"/>
<feature type="domain" description="Mur ligase C-terminal" evidence="10">
    <location>
        <begin position="262"/>
        <end position="381"/>
    </location>
</feature>
<evidence type="ECO:0000256" key="2">
    <source>
        <dbReference type="ARBA" id="ARBA00008276"/>
    </source>
</evidence>
<dbReference type="PANTHER" id="PTHR11136:SF0">
    <property type="entry name" value="DIHYDROFOLATE SYNTHETASE-RELATED"/>
    <property type="match status" value="1"/>
</dbReference>
<evidence type="ECO:0000313" key="12">
    <source>
        <dbReference type="EMBL" id="GAH96080.1"/>
    </source>
</evidence>
<dbReference type="EC" id="6.3.2.17" evidence="3"/>
<evidence type="ECO:0000256" key="4">
    <source>
        <dbReference type="ARBA" id="ARBA00022598"/>
    </source>
</evidence>
<dbReference type="InterPro" id="IPR001645">
    <property type="entry name" value="Folylpolyglutamate_synth"/>
</dbReference>
<dbReference type="SUPFAM" id="SSF53244">
    <property type="entry name" value="MurD-like peptide ligases, peptide-binding domain"/>
    <property type="match status" value="1"/>
</dbReference>
<evidence type="ECO:0000256" key="7">
    <source>
        <dbReference type="ARBA" id="ARBA00022840"/>
    </source>
</evidence>
<dbReference type="SUPFAM" id="SSF53623">
    <property type="entry name" value="MurD-like peptide ligases, catalytic domain"/>
    <property type="match status" value="1"/>
</dbReference>
<evidence type="ECO:0000256" key="9">
    <source>
        <dbReference type="ARBA" id="ARBA00047493"/>
    </source>
</evidence>
<feature type="non-terminal residue" evidence="12">
    <location>
        <position position="1"/>
    </location>
</feature>
<protein>
    <recommendedName>
        <fullName evidence="3">tetrahydrofolate synthase</fullName>
        <ecNumber evidence="3">6.3.2.17</ecNumber>
    </recommendedName>
</protein>
<evidence type="ECO:0000256" key="6">
    <source>
        <dbReference type="ARBA" id="ARBA00022741"/>
    </source>
</evidence>
<name>X1KR20_9ZZZZ</name>
<sequence length="399" mass="42498">HLKAKSVHIAGSKGKGSVAAMVASALTASGYTTGLFTSPHLHTFNERIRVNGELISEAELASLVERLKPEVEAVNGQATYGRLTTFELMTALGFAYFELKGVDFQVIEVGLGGRLDATNVVQPEVCIITSISFDHTEVLGNTLAEIAAEKAGIIKSGCVVVASLQRDEAARVIKDTCLNRGVRLVRVGSDVTWQSLGFDSSQQSLRLTGRLASYELSIPLLGQPQLDNAATAVAALEVLAEKGFHISGDSITKGLAQVSWPGRLQVLSRRPLLVVDGAHNPDSARKLKQSLEQYFDFDRAILIIGVSSDKDIAGIVSELVPLFDKVIVTRSIHPRAMATAPIVAEFSRHGVEAQETDDISTALPLALTLAGEKDLICVTGSLFVVAGAIEQAGKLCLTM</sequence>
<dbReference type="InterPro" id="IPR013221">
    <property type="entry name" value="Mur_ligase_cen"/>
</dbReference>
<dbReference type="Gene3D" id="3.90.190.20">
    <property type="entry name" value="Mur ligase, C-terminal domain"/>
    <property type="match status" value="1"/>
</dbReference>
<dbReference type="PANTHER" id="PTHR11136">
    <property type="entry name" value="FOLYLPOLYGLUTAMATE SYNTHASE-RELATED"/>
    <property type="match status" value="1"/>
</dbReference>
<dbReference type="AlphaFoldDB" id="X1KR20"/>
<keyword evidence="4" id="KW-0436">Ligase</keyword>
<evidence type="ECO:0000256" key="3">
    <source>
        <dbReference type="ARBA" id="ARBA00013025"/>
    </source>
</evidence>
<gene>
    <name evidence="12" type="ORF">S06H3_06991</name>
</gene>
<dbReference type="GO" id="GO:0005737">
    <property type="term" value="C:cytoplasm"/>
    <property type="evidence" value="ECO:0007669"/>
    <property type="project" value="TreeGrafter"/>
</dbReference>
<dbReference type="GO" id="GO:0008841">
    <property type="term" value="F:dihydrofolate synthase activity"/>
    <property type="evidence" value="ECO:0007669"/>
    <property type="project" value="TreeGrafter"/>
</dbReference>
<dbReference type="Gene3D" id="3.40.1190.10">
    <property type="entry name" value="Mur-like, catalytic domain"/>
    <property type="match status" value="1"/>
</dbReference>
<dbReference type="GO" id="GO:0005524">
    <property type="term" value="F:ATP binding"/>
    <property type="evidence" value="ECO:0007669"/>
    <property type="project" value="UniProtKB-KW"/>
</dbReference>
<evidence type="ECO:0000256" key="5">
    <source>
        <dbReference type="ARBA" id="ARBA00022723"/>
    </source>
</evidence>
<evidence type="ECO:0000259" key="10">
    <source>
        <dbReference type="Pfam" id="PF02875"/>
    </source>
</evidence>
<dbReference type="PIRSF" id="PIRSF001563">
    <property type="entry name" value="Folylpolyglu_synth"/>
    <property type="match status" value="1"/>
</dbReference>
<dbReference type="InterPro" id="IPR018109">
    <property type="entry name" value="Folylpolyglutamate_synth_CS"/>
</dbReference>
<organism evidence="12">
    <name type="scientific">marine sediment metagenome</name>
    <dbReference type="NCBI Taxonomy" id="412755"/>
    <lineage>
        <taxon>unclassified sequences</taxon>
        <taxon>metagenomes</taxon>
        <taxon>ecological metagenomes</taxon>
    </lineage>
</organism>
<dbReference type="InterPro" id="IPR036615">
    <property type="entry name" value="Mur_ligase_C_dom_sf"/>
</dbReference>
<dbReference type="InterPro" id="IPR036565">
    <property type="entry name" value="Mur-like_cat_sf"/>
</dbReference>
<dbReference type="PROSITE" id="PS01012">
    <property type="entry name" value="FOLYLPOLYGLU_SYNT_2"/>
    <property type="match status" value="1"/>
</dbReference>
<accession>X1KR20</accession>
<keyword evidence="6" id="KW-0547">Nucleotide-binding</keyword>
<comment type="catalytic activity">
    <reaction evidence="9">
        <text>(6S)-5,6,7,8-tetrahydrofolyl-(gamma-L-Glu)(n) + L-glutamate + ATP = (6S)-5,6,7,8-tetrahydrofolyl-(gamma-L-Glu)(n+1) + ADP + phosphate + H(+)</text>
        <dbReference type="Rhea" id="RHEA:10580"/>
        <dbReference type="Rhea" id="RHEA-COMP:14738"/>
        <dbReference type="Rhea" id="RHEA-COMP:14740"/>
        <dbReference type="ChEBI" id="CHEBI:15378"/>
        <dbReference type="ChEBI" id="CHEBI:29985"/>
        <dbReference type="ChEBI" id="CHEBI:30616"/>
        <dbReference type="ChEBI" id="CHEBI:43474"/>
        <dbReference type="ChEBI" id="CHEBI:141005"/>
        <dbReference type="ChEBI" id="CHEBI:456216"/>
        <dbReference type="EC" id="6.3.2.17"/>
    </reaction>
</comment>
<evidence type="ECO:0000256" key="1">
    <source>
        <dbReference type="ARBA" id="ARBA00001946"/>
    </source>
</evidence>
<comment type="caution">
    <text evidence="12">The sequence shown here is derived from an EMBL/GenBank/DDBJ whole genome shotgun (WGS) entry which is preliminary data.</text>
</comment>
<dbReference type="NCBIfam" id="TIGR01499">
    <property type="entry name" value="folC"/>
    <property type="match status" value="1"/>
</dbReference>
<feature type="domain" description="Mur ligase central" evidence="11">
    <location>
        <begin position="9"/>
        <end position="235"/>
    </location>
</feature>
<keyword evidence="5" id="KW-0479">Metal-binding</keyword>
<evidence type="ECO:0000256" key="8">
    <source>
        <dbReference type="ARBA" id="ARBA00022842"/>
    </source>
</evidence>
<evidence type="ECO:0000259" key="11">
    <source>
        <dbReference type="Pfam" id="PF08245"/>
    </source>
</evidence>
<dbReference type="Pfam" id="PF02875">
    <property type="entry name" value="Mur_ligase_C"/>
    <property type="match status" value="1"/>
</dbReference>
<reference evidence="12" key="1">
    <citation type="journal article" date="2014" name="Front. Microbiol.">
        <title>High frequency of phylogenetically diverse reductive dehalogenase-homologous genes in deep subseafloor sedimentary metagenomes.</title>
        <authorList>
            <person name="Kawai M."/>
            <person name="Futagami T."/>
            <person name="Toyoda A."/>
            <person name="Takaki Y."/>
            <person name="Nishi S."/>
            <person name="Hori S."/>
            <person name="Arai W."/>
            <person name="Tsubouchi T."/>
            <person name="Morono Y."/>
            <person name="Uchiyama I."/>
            <person name="Ito T."/>
            <person name="Fujiyama A."/>
            <person name="Inagaki F."/>
            <person name="Takami H."/>
        </authorList>
    </citation>
    <scope>NUCLEOTIDE SEQUENCE</scope>
    <source>
        <strain evidence="12">Expedition CK06-06</strain>
    </source>
</reference>
<keyword evidence="8" id="KW-0460">Magnesium</keyword>
<comment type="cofactor">
    <cofactor evidence="1">
        <name>Mg(2+)</name>
        <dbReference type="ChEBI" id="CHEBI:18420"/>
    </cofactor>
</comment>
<comment type="similarity">
    <text evidence="2">Belongs to the folylpolyglutamate synthase family.</text>
</comment>